<evidence type="ECO:0000256" key="3">
    <source>
        <dbReference type="ARBA" id="ARBA00022827"/>
    </source>
</evidence>
<dbReference type="PRINTS" id="PR00420">
    <property type="entry name" value="RNGMNOXGNASE"/>
</dbReference>
<dbReference type="Gene3D" id="3.50.50.60">
    <property type="entry name" value="FAD/NAD(P)-binding domain"/>
    <property type="match status" value="1"/>
</dbReference>
<feature type="domain" description="FAD-binding" evidence="6">
    <location>
        <begin position="6"/>
        <end position="349"/>
    </location>
</feature>
<proteinExistence type="predicted"/>
<organism evidence="7 8">
    <name type="scientific">Streptomyces shenzhenensis</name>
    <dbReference type="NCBI Taxonomy" id="943815"/>
    <lineage>
        <taxon>Bacteria</taxon>
        <taxon>Bacillati</taxon>
        <taxon>Actinomycetota</taxon>
        <taxon>Actinomycetes</taxon>
        <taxon>Kitasatosporales</taxon>
        <taxon>Streptomycetaceae</taxon>
        <taxon>Streptomyces</taxon>
    </lineage>
</organism>
<gene>
    <name evidence="7" type="ORF">CTZ28_30045</name>
</gene>
<dbReference type="InterPro" id="IPR002938">
    <property type="entry name" value="FAD-bd"/>
</dbReference>
<dbReference type="SUPFAM" id="SSF54373">
    <property type="entry name" value="FAD-linked reductases, C-terminal domain"/>
    <property type="match status" value="1"/>
</dbReference>
<dbReference type="SUPFAM" id="SSF51905">
    <property type="entry name" value="FAD/NAD(P)-binding domain"/>
    <property type="match status" value="1"/>
</dbReference>
<dbReference type="InterPro" id="IPR050493">
    <property type="entry name" value="FAD-dep_Monooxygenase_BioMet"/>
</dbReference>
<name>A0A3M0I2E8_9ACTN</name>
<dbReference type="PANTHER" id="PTHR13789">
    <property type="entry name" value="MONOOXYGENASE"/>
    <property type="match status" value="1"/>
</dbReference>
<dbReference type="Pfam" id="PF01494">
    <property type="entry name" value="FAD_binding_3"/>
    <property type="match status" value="1"/>
</dbReference>
<dbReference type="AlphaFoldDB" id="A0A3M0I2E8"/>
<protein>
    <submittedName>
        <fullName evidence="7">3-hydroxybenzoate 6-hydroxylase</fullName>
    </submittedName>
</protein>
<evidence type="ECO:0000313" key="7">
    <source>
        <dbReference type="EMBL" id="RMB82372.1"/>
    </source>
</evidence>
<dbReference type="GO" id="GO:0071949">
    <property type="term" value="F:FAD binding"/>
    <property type="evidence" value="ECO:0007669"/>
    <property type="project" value="InterPro"/>
</dbReference>
<comment type="cofactor">
    <cofactor evidence="1">
        <name>FAD</name>
        <dbReference type="ChEBI" id="CHEBI:57692"/>
    </cofactor>
</comment>
<evidence type="ECO:0000256" key="4">
    <source>
        <dbReference type="ARBA" id="ARBA00023002"/>
    </source>
</evidence>
<dbReference type="OrthoDB" id="9782160at2"/>
<dbReference type="Proteomes" id="UP000270471">
    <property type="component" value="Unassembled WGS sequence"/>
</dbReference>
<keyword evidence="5" id="KW-0503">Monooxygenase</keyword>
<keyword evidence="8" id="KW-1185">Reference proteome</keyword>
<evidence type="ECO:0000256" key="2">
    <source>
        <dbReference type="ARBA" id="ARBA00022630"/>
    </source>
</evidence>
<evidence type="ECO:0000259" key="6">
    <source>
        <dbReference type="Pfam" id="PF01494"/>
    </source>
</evidence>
<dbReference type="EMBL" id="PENI01000023">
    <property type="protein sequence ID" value="RMB82372.1"/>
    <property type="molecule type" value="Genomic_DNA"/>
</dbReference>
<dbReference type="GO" id="GO:0004497">
    <property type="term" value="F:monooxygenase activity"/>
    <property type="evidence" value="ECO:0007669"/>
    <property type="project" value="UniProtKB-KW"/>
</dbReference>
<evidence type="ECO:0000256" key="1">
    <source>
        <dbReference type="ARBA" id="ARBA00001974"/>
    </source>
</evidence>
<keyword evidence="4" id="KW-0560">Oxidoreductase</keyword>
<keyword evidence="3" id="KW-0274">FAD</keyword>
<sequence length="396" mass="43937">MTVRHVPLLIIGGGIGGMATGLALAQAGFEAHIVEQAPEFAEIGAGIQLAPNALRVLDSLGVLDAIDEVAVRPRNLVFMHADTGKHLTTIDFGTAFLERYRQPYSVLHRGDLLDVLLAACREHPKVTLENDRQVVDIEDHTTTAIVHFANGESYHTDALIGADGLKSRARQLLSDDRPITDAYVAYRGALPMSEVSLPVEPDDEIIWIGPNKHLVQYPIRRGELYNQVAVFRSPSYSSEIEHTDEWGGPDELDQAFAGACEQVRTSVTMFNRSRRWPMYDREPLANWTRGRVTLLGDAAHPMFQYLAQGACQAIEDAGCLARQLTKHNGDIDEGFAAYQAERIPRTALVQRVARGWGQVWHAGNDTTTSALRDRVFGRRSADDYTDLDWLYQPIAL</sequence>
<comment type="caution">
    <text evidence="7">The sequence shown here is derived from an EMBL/GenBank/DDBJ whole genome shotgun (WGS) entry which is preliminary data.</text>
</comment>
<reference evidence="7 8" key="1">
    <citation type="submission" date="2017-11" db="EMBL/GenBank/DDBJ databases">
        <title>Draft genome of actinobacteria isolated from guarana (Paullinia cupana (Mart.) Ducke.</title>
        <authorList>
            <person name="Siqueira K.A."/>
            <person name="Liotti R.G."/>
            <person name="Mendes T.A.O."/>
            <person name="Soares M.A."/>
        </authorList>
    </citation>
    <scope>NUCLEOTIDE SEQUENCE [LARGE SCALE GENOMIC DNA]</scope>
    <source>
        <strain evidence="7 8">193</strain>
    </source>
</reference>
<dbReference type="PANTHER" id="PTHR13789:SF318">
    <property type="entry name" value="GERANYLGERANYL DIPHOSPHATE REDUCTASE"/>
    <property type="match status" value="1"/>
</dbReference>
<keyword evidence="2" id="KW-0285">Flavoprotein</keyword>
<evidence type="ECO:0000313" key="8">
    <source>
        <dbReference type="Proteomes" id="UP000270471"/>
    </source>
</evidence>
<evidence type="ECO:0000256" key="5">
    <source>
        <dbReference type="ARBA" id="ARBA00023033"/>
    </source>
</evidence>
<accession>A0A3M0I2E8</accession>
<dbReference type="InterPro" id="IPR036188">
    <property type="entry name" value="FAD/NAD-bd_sf"/>
</dbReference>